<comment type="cofactor">
    <cofactor evidence="1 7">
        <name>FAD</name>
        <dbReference type="ChEBI" id="CHEBI:57692"/>
    </cofactor>
</comment>
<evidence type="ECO:0000313" key="8">
    <source>
        <dbReference type="EMBL" id="KAK1297240.1"/>
    </source>
</evidence>
<comment type="similarity">
    <text evidence="3 7">Belongs to the methylenetetrahydrofolate reductase family.</text>
</comment>
<evidence type="ECO:0000256" key="4">
    <source>
        <dbReference type="ARBA" id="ARBA00022630"/>
    </source>
</evidence>
<name>A0AAV9D7Q1_ACOCL</name>
<dbReference type="GO" id="GO:0071949">
    <property type="term" value="F:FAD binding"/>
    <property type="evidence" value="ECO:0007669"/>
    <property type="project" value="TreeGrafter"/>
</dbReference>
<dbReference type="AlphaFoldDB" id="A0AAV9D7Q1"/>
<evidence type="ECO:0000256" key="3">
    <source>
        <dbReference type="ARBA" id="ARBA00006743"/>
    </source>
</evidence>
<gene>
    <name evidence="8" type="ORF">QJS10_CPB15g00914</name>
</gene>
<reference evidence="8" key="2">
    <citation type="submission" date="2023-06" db="EMBL/GenBank/DDBJ databases">
        <authorList>
            <person name="Ma L."/>
            <person name="Liu K.-W."/>
            <person name="Li Z."/>
            <person name="Hsiao Y.-Y."/>
            <person name="Qi Y."/>
            <person name="Fu T."/>
            <person name="Tang G."/>
            <person name="Zhang D."/>
            <person name="Sun W.-H."/>
            <person name="Liu D.-K."/>
            <person name="Li Y."/>
            <person name="Chen G.-Z."/>
            <person name="Liu X.-D."/>
            <person name="Liao X.-Y."/>
            <person name="Jiang Y.-T."/>
            <person name="Yu X."/>
            <person name="Hao Y."/>
            <person name="Huang J."/>
            <person name="Zhao X.-W."/>
            <person name="Ke S."/>
            <person name="Chen Y.-Y."/>
            <person name="Wu W.-L."/>
            <person name="Hsu J.-L."/>
            <person name="Lin Y.-F."/>
            <person name="Huang M.-D."/>
            <person name="Li C.-Y."/>
            <person name="Huang L."/>
            <person name="Wang Z.-W."/>
            <person name="Zhao X."/>
            <person name="Zhong W.-Y."/>
            <person name="Peng D.-H."/>
            <person name="Ahmad S."/>
            <person name="Lan S."/>
            <person name="Zhang J.-S."/>
            <person name="Tsai W.-C."/>
            <person name="Van De Peer Y."/>
            <person name="Liu Z.-J."/>
        </authorList>
    </citation>
    <scope>NUCLEOTIDE SEQUENCE</scope>
    <source>
        <strain evidence="8">CP</strain>
        <tissue evidence="8">Leaves</tissue>
    </source>
</reference>
<dbReference type="InterPro" id="IPR029041">
    <property type="entry name" value="FAD-linked_oxidoreductase-like"/>
</dbReference>
<comment type="pathway">
    <text evidence="2 7">One-carbon metabolism; tetrahydrofolate interconversion.</text>
</comment>
<keyword evidence="6 7" id="KW-0560">Oxidoreductase</keyword>
<keyword evidence="9" id="KW-1185">Reference proteome</keyword>
<keyword evidence="5 7" id="KW-0274">FAD</keyword>
<dbReference type="Pfam" id="PF02219">
    <property type="entry name" value="MTHFR"/>
    <property type="match status" value="1"/>
</dbReference>
<evidence type="ECO:0000256" key="6">
    <source>
        <dbReference type="ARBA" id="ARBA00023002"/>
    </source>
</evidence>
<dbReference type="GO" id="GO:0035999">
    <property type="term" value="P:tetrahydrofolate interconversion"/>
    <property type="evidence" value="ECO:0007669"/>
    <property type="project" value="TreeGrafter"/>
</dbReference>
<accession>A0AAV9D7Q1</accession>
<sequence length="294" mass="32893">MKVVEKIRAAEVEDMPLFSFEYYPPKTGEGVKNLFERMERIVSYGPSFCDITWGAGCSTANLTLDIANRMQNMVSTMMHLTCTNLPVEKIDHALDTIKANGIQNDLALRGDPPHGQDKFVQVQHIRAKYGDYFGITVAGYPDLIVTQLFYDTDIFLKFVNDCRQIGITCPIVPGIMPITNYKGFLRMTGFCKTKIPAEIKSALEPIKDNEEAVKAYGIHLGTEMCRKIIANGIKTLHLYTLNMDKSALAILMNLGLIDESKIPRSLPRRRTTNVSSRVDSDDTLKIGVILIPGR</sequence>
<dbReference type="Proteomes" id="UP001180020">
    <property type="component" value="Unassembled WGS sequence"/>
</dbReference>
<dbReference type="CDD" id="cd00537">
    <property type="entry name" value="MTHFR"/>
    <property type="match status" value="1"/>
</dbReference>
<dbReference type="PANTHER" id="PTHR45754">
    <property type="entry name" value="METHYLENETETRAHYDROFOLATE REDUCTASE"/>
    <property type="match status" value="1"/>
</dbReference>
<reference evidence="8" key="1">
    <citation type="journal article" date="2023" name="Nat. Commun.">
        <title>Diploid and tetraploid genomes of Acorus and the evolution of monocots.</title>
        <authorList>
            <person name="Ma L."/>
            <person name="Liu K.W."/>
            <person name="Li Z."/>
            <person name="Hsiao Y.Y."/>
            <person name="Qi Y."/>
            <person name="Fu T."/>
            <person name="Tang G.D."/>
            <person name="Zhang D."/>
            <person name="Sun W.H."/>
            <person name="Liu D.K."/>
            <person name="Li Y."/>
            <person name="Chen G.Z."/>
            <person name="Liu X.D."/>
            <person name="Liao X.Y."/>
            <person name="Jiang Y.T."/>
            <person name="Yu X."/>
            <person name="Hao Y."/>
            <person name="Huang J."/>
            <person name="Zhao X.W."/>
            <person name="Ke S."/>
            <person name="Chen Y.Y."/>
            <person name="Wu W.L."/>
            <person name="Hsu J.L."/>
            <person name="Lin Y.F."/>
            <person name="Huang M.D."/>
            <person name="Li C.Y."/>
            <person name="Huang L."/>
            <person name="Wang Z.W."/>
            <person name="Zhao X."/>
            <person name="Zhong W.Y."/>
            <person name="Peng D.H."/>
            <person name="Ahmad S."/>
            <person name="Lan S."/>
            <person name="Zhang J.S."/>
            <person name="Tsai W.C."/>
            <person name="Van de Peer Y."/>
            <person name="Liu Z.J."/>
        </authorList>
    </citation>
    <scope>NUCLEOTIDE SEQUENCE</scope>
    <source>
        <strain evidence="8">CP</strain>
    </source>
</reference>
<evidence type="ECO:0000256" key="5">
    <source>
        <dbReference type="ARBA" id="ARBA00022827"/>
    </source>
</evidence>
<evidence type="ECO:0000256" key="1">
    <source>
        <dbReference type="ARBA" id="ARBA00001974"/>
    </source>
</evidence>
<dbReference type="Gene3D" id="3.20.20.220">
    <property type="match status" value="2"/>
</dbReference>
<evidence type="ECO:0000313" key="9">
    <source>
        <dbReference type="Proteomes" id="UP001180020"/>
    </source>
</evidence>
<dbReference type="SUPFAM" id="SSF51730">
    <property type="entry name" value="FAD-linked oxidoreductase"/>
    <property type="match status" value="1"/>
</dbReference>
<dbReference type="InterPro" id="IPR003171">
    <property type="entry name" value="Mehydrof_redctse-like"/>
</dbReference>
<organism evidence="8 9">
    <name type="scientific">Acorus calamus</name>
    <name type="common">Sweet flag</name>
    <dbReference type="NCBI Taxonomy" id="4465"/>
    <lineage>
        <taxon>Eukaryota</taxon>
        <taxon>Viridiplantae</taxon>
        <taxon>Streptophyta</taxon>
        <taxon>Embryophyta</taxon>
        <taxon>Tracheophyta</taxon>
        <taxon>Spermatophyta</taxon>
        <taxon>Magnoliopsida</taxon>
        <taxon>Liliopsida</taxon>
        <taxon>Acoraceae</taxon>
        <taxon>Acorus</taxon>
    </lineage>
</organism>
<protein>
    <recommendedName>
        <fullName evidence="7">Methylenetetrahydrofolate reductase</fullName>
    </recommendedName>
</protein>
<comment type="caution">
    <text evidence="8">The sequence shown here is derived from an EMBL/GenBank/DDBJ whole genome shotgun (WGS) entry which is preliminary data.</text>
</comment>
<keyword evidence="4 7" id="KW-0285">Flavoprotein</keyword>
<dbReference type="PANTHER" id="PTHR45754:SF3">
    <property type="entry name" value="METHYLENETETRAHYDROFOLATE REDUCTASE (NADPH)"/>
    <property type="match status" value="1"/>
</dbReference>
<dbReference type="GO" id="GO:0009086">
    <property type="term" value="P:methionine biosynthetic process"/>
    <property type="evidence" value="ECO:0007669"/>
    <property type="project" value="TreeGrafter"/>
</dbReference>
<dbReference type="EMBL" id="JAUJYO010000015">
    <property type="protein sequence ID" value="KAK1297240.1"/>
    <property type="molecule type" value="Genomic_DNA"/>
</dbReference>
<proteinExistence type="inferred from homology"/>
<evidence type="ECO:0000256" key="7">
    <source>
        <dbReference type="RuleBase" id="RU003862"/>
    </source>
</evidence>
<dbReference type="GO" id="GO:0004489">
    <property type="term" value="F:methylenetetrahydrofolate reductase [NAD(P)H] activity"/>
    <property type="evidence" value="ECO:0007669"/>
    <property type="project" value="InterPro"/>
</dbReference>
<evidence type="ECO:0000256" key="2">
    <source>
        <dbReference type="ARBA" id="ARBA00004777"/>
    </source>
</evidence>
<dbReference type="GO" id="GO:0005829">
    <property type="term" value="C:cytosol"/>
    <property type="evidence" value="ECO:0007669"/>
    <property type="project" value="TreeGrafter"/>
</dbReference>